<reference evidence="7" key="3">
    <citation type="submission" date="2025-09" db="UniProtKB">
        <authorList>
            <consortium name="Ensembl"/>
        </authorList>
    </citation>
    <scope>IDENTIFICATION</scope>
</reference>
<dbReference type="AlphaFoldDB" id="H3AY78"/>
<dbReference type="CTD" id="115416"/>
<organism evidence="7 8">
    <name type="scientific">Latimeria chalumnae</name>
    <name type="common">Coelacanth</name>
    <dbReference type="NCBI Taxonomy" id="7897"/>
    <lineage>
        <taxon>Eukaryota</taxon>
        <taxon>Metazoa</taxon>
        <taxon>Chordata</taxon>
        <taxon>Craniata</taxon>
        <taxon>Vertebrata</taxon>
        <taxon>Euteleostomi</taxon>
        <taxon>Coelacanthiformes</taxon>
        <taxon>Coelacanthidae</taxon>
        <taxon>Latimeria</taxon>
    </lineage>
</organism>
<dbReference type="InterPro" id="IPR004394">
    <property type="entry name" value="Iojap/RsfS/C7orf30"/>
</dbReference>
<proteinExistence type="inferred from homology"/>
<dbReference type="GeneID" id="102366277"/>
<dbReference type="PANTHER" id="PTHR21043">
    <property type="entry name" value="IOJAP SUPERFAMILY ORTHOLOG"/>
    <property type="match status" value="1"/>
</dbReference>
<dbReference type="FunCoup" id="H3AY78">
    <property type="interactions" value="1165"/>
</dbReference>
<evidence type="ECO:0000256" key="6">
    <source>
        <dbReference type="SAM" id="MobiDB-lite"/>
    </source>
</evidence>
<evidence type="ECO:0000313" key="7">
    <source>
        <dbReference type="Ensembl" id="ENSLACP00000014599.1"/>
    </source>
</evidence>
<dbReference type="Pfam" id="PF02410">
    <property type="entry name" value="RsfS"/>
    <property type="match status" value="1"/>
</dbReference>
<sequence>MWWSGAVRPLLRSYGAGGGRLAVASLNPRGRRLAQRTFPYRTAFGGVARRWPSAWAGELKASSPSRGLPACRGSCWVLHGVVVCRRLFQAGPLGSEWRRPRRGGGQEQQQQQQQEEEEEQQQYQPYQPAGSAPGESESEKWVQEENTGPVFSQFFDIDVVVTLLRQENARDICVIKVPEDMKYSDYFVIASGTSTRHLRAMAHYAIKTYKHLKKDDDPYVSIEGKDTEDWMCIDFGNSVVHLMLPETREVYELEKLWTLRLYDDQLAKMTPETLPADFIYGLDHEPRT</sequence>
<dbReference type="Bgee" id="ENSLACG00000012849">
    <property type="expression patterns" value="Expressed in muscle tissue and 6 other cell types or tissues"/>
</dbReference>
<dbReference type="eggNOG" id="KOG3212">
    <property type="taxonomic scope" value="Eukaryota"/>
</dbReference>
<dbReference type="Gene3D" id="3.30.460.10">
    <property type="entry name" value="Beta Polymerase, domain 2"/>
    <property type="match status" value="1"/>
</dbReference>
<dbReference type="STRING" id="7897.ENSLACP00000014599"/>
<comment type="function">
    <text evidence="4">Required for normal mitochondrial ribosome function and mitochondrial translation. May play a role in ribosome biogenesis by preventing premature association of the 28S and 39S ribosomal subunits. Interacts with mitochondrial ribosomal protein uL14m (MRPL14), probably blocking formation of intersubunit bridge B8, preventing association of the 28S and 39S ribosomal subunits. Addition to isolated mitochondrial ribosomal subunits partially inhibits translation, probably by interfering with the association of the 28S and 39S ribosomal subunits and the formation of functional ribosomes. May also participate in the assembly and/or regulation of the stability of the large subunit of the mitochondrial ribosome. May function as a ribosomal silencing factor.</text>
</comment>
<dbReference type="InParanoid" id="H3AY78"/>
<evidence type="ECO:0000256" key="5">
    <source>
        <dbReference type="ARBA" id="ARBA00073331"/>
    </source>
</evidence>
<dbReference type="NCBIfam" id="TIGR00090">
    <property type="entry name" value="rsfS_iojap_ybeB"/>
    <property type="match status" value="1"/>
</dbReference>
<dbReference type="InterPro" id="IPR043519">
    <property type="entry name" value="NT_sf"/>
</dbReference>
<dbReference type="GO" id="GO:0043023">
    <property type="term" value="F:ribosomal large subunit binding"/>
    <property type="evidence" value="ECO:0007669"/>
    <property type="project" value="TreeGrafter"/>
</dbReference>
<dbReference type="RefSeq" id="XP_005997159.1">
    <property type="nucleotide sequence ID" value="XM_005997097.2"/>
</dbReference>
<reference evidence="7" key="2">
    <citation type="submission" date="2025-08" db="UniProtKB">
        <authorList>
            <consortium name="Ensembl"/>
        </authorList>
    </citation>
    <scope>IDENTIFICATION</scope>
</reference>
<dbReference type="HAMAP" id="MF_01477">
    <property type="entry name" value="Iojap_RsfS"/>
    <property type="match status" value="1"/>
</dbReference>
<evidence type="ECO:0000256" key="3">
    <source>
        <dbReference type="ARBA" id="ARBA00023128"/>
    </source>
</evidence>
<evidence type="ECO:0000313" key="8">
    <source>
        <dbReference type="Proteomes" id="UP000008672"/>
    </source>
</evidence>
<dbReference type="HOGENOM" id="CLU_966301_0_0_1"/>
<dbReference type="GeneTree" id="ENSGT00390000015035"/>
<dbReference type="EMBL" id="AFYH01080491">
    <property type="status" value="NOT_ANNOTATED_CDS"/>
    <property type="molecule type" value="Genomic_DNA"/>
</dbReference>
<comment type="similarity">
    <text evidence="2">Belongs to the Iojap/RsfS family.</text>
</comment>
<dbReference type="Ensembl" id="ENSLACT00000014700.1">
    <property type="protein sequence ID" value="ENSLACP00000014599.1"/>
    <property type="gene ID" value="ENSLACG00000012849.1"/>
</dbReference>
<evidence type="ECO:0000256" key="4">
    <source>
        <dbReference type="ARBA" id="ARBA00053669"/>
    </source>
</evidence>
<dbReference type="GO" id="GO:0090071">
    <property type="term" value="P:negative regulation of ribosome biogenesis"/>
    <property type="evidence" value="ECO:0007669"/>
    <property type="project" value="TreeGrafter"/>
</dbReference>
<name>H3AY78_LATCH</name>
<dbReference type="KEGG" id="lcm:102366277"/>
<dbReference type="GO" id="GO:0005739">
    <property type="term" value="C:mitochondrion"/>
    <property type="evidence" value="ECO:0007669"/>
    <property type="project" value="UniProtKB-SubCell"/>
</dbReference>
<dbReference type="SUPFAM" id="SSF81301">
    <property type="entry name" value="Nucleotidyltransferase"/>
    <property type="match status" value="1"/>
</dbReference>
<dbReference type="PANTHER" id="PTHR21043:SF0">
    <property type="entry name" value="MITOCHONDRIAL ASSEMBLY OF RIBOSOMAL LARGE SUBUNIT PROTEIN 1"/>
    <property type="match status" value="1"/>
</dbReference>
<evidence type="ECO:0000256" key="2">
    <source>
        <dbReference type="ARBA" id="ARBA00010574"/>
    </source>
</evidence>
<reference evidence="8" key="1">
    <citation type="submission" date="2011-08" db="EMBL/GenBank/DDBJ databases">
        <title>The draft genome of Latimeria chalumnae.</title>
        <authorList>
            <person name="Di Palma F."/>
            <person name="Alfoldi J."/>
            <person name="Johnson J."/>
            <person name="Berlin A."/>
            <person name="Gnerre S."/>
            <person name="Jaffe D."/>
            <person name="MacCallum I."/>
            <person name="Young S."/>
            <person name="Walker B.J."/>
            <person name="Lander E."/>
            <person name="Lindblad-Toh K."/>
        </authorList>
    </citation>
    <scope>NUCLEOTIDE SEQUENCE [LARGE SCALE GENOMIC DNA]</scope>
    <source>
        <strain evidence="8">Wild caught</strain>
    </source>
</reference>
<keyword evidence="8" id="KW-1185">Reference proteome</keyword>
<dbReference type="Proteomes" id="UP000008672">
    <property type="component" value="Unassembled WGS sequence"/>
</dbReference>
<dbReference type="OrthoDB" id="21330at2759"/>
<feature type="region of interest" description="Disordered" evidence="6">
    <location>
        <begin position="95"/>
        <end position="143"/>
    </location>
</feature>
<gene>
    <name evidence="7" type="primary">MALSU1</name>
</gene>
<comment type="subcellular location">
    <subcellularLocation>
        <location evidence="1">Mitochondrion</location>
    </subcellularLocation>
</comment>
<protein>
    <recommendedName>
        <fullName evidence="5">Mitochondrial assembly of ribosomal large subunit protein 1</fullName>
    </recommendedName>
</protein>
<keyword evidence="3" id="KW-0496">Mitochondrion</keyword>
<dbReference type="FunFam" id="3.30.460.10:FF:000018">
    <property type="entry name" value="Mitochondrial assembly of ribosomal large subunit 1"/>
    <property type="match status" value="1"/>
</dbReference>
<dbReference type="EMBL" id="AFYH01080492">
    <property type="status" value="NOT_ANNOTATED_CDS"/>
    <property type="molecule type" value="Genomic_DNA"/>
</dbReference>
<evidence type="ECO:0000256" key="1">
    <source>
        <dbReference type="ARBA" id="ARBA00004173"/>
    </source>
</evidence>
<accession>H3AY78</accession>
<dbReference type="GO" id="GO:0017148">
    <property type="term" value="P:negative regulation of translation"/>
    <property type="evidence" value="ECO:0007669"/>
    <property type="project" value="TreeGrafter"/>
</dbReference>